<proteinExistence type="predicted"/>
<keyword evidence="2" id="KW-0472">Membrane</keyword>
<evidence type="ECO:0000313" key="3">
    <source>
        <dbReference type="EMBL" id="OAD73644.1"/>
    </source>
</evidence>
<dbReference type="AlphaFoldDB" id="A0A167MR70"/>
<feature type="compositionally biased region" description="Polar residues" evidence="1">
    <location>
        <begin position="283"/>
        <end position="303"/>
    </location>
</feature>
<dbReference type="RefSeq" id="XP_018291684.1">
    <property type="nucleotide sequence ID" value="XM_018442543.1"/>
</dbReference>
<name>A0A167MR70_PHYB8</name>
<feature type="transmembrane region" description="Helical" evidence="2">
    <location>
        <begin position="80"/>
        <end position="103"/>
    </location>
</feature>
<feature type="region of interest" description="Disordered" evidence="1">
    <location>
        <begin position="155"/>
        <end position="191"/>
    </location>
</feature>
<feature type="compositionally biased region" description="Polar residues" evidence="1">
    <location>
        <begin position="157"/>
        <end position="185"/>
    </location>
</feature>
<dbReference type="VEuPathDB" id="FungiDB:PHYBLDRAFT_71810"/>
<protein>
    <submittedName>
        <fullName evidence="3">Uncharacterized protein</fullName>
    </submittedName>
</protein>
<gene>
    <name evidence="3" type="ORF">PHYBLDRAFT_71810</name>
</gene>
<evidence type="ECO:0000313" key="4">
    <source>
        <dbReference type="Proteomes" id="UP000077315"/>
    </source>
</evidence>
<sequence>MLSVLHLKTFVTNVICNNQVDQEYPSDYANSHNIRRFRIGFKGVELAIALFVPRNLCTTQGPYTICWPTPETFIAHSVKVSFYVLVAALLTLSFIISCLFYAAKHLVGSYKNRSKSSNTQINQLTSTLSTPVVIPASSEPSSSVELLKPNKTLLVPETSSSSTGYSNPTENLPSYTHSPSNAASHTDQRKGQIWTSAAGLAVSAGSSPVDSSPNSIPIQIVTDDQVKSSLGDGPVNTVDDSSVSHISDNIPYQPVDDAPAESFFNDDPVKTVDGISVALTSSDSTIQAEDNSSVDHTSNNSPLQEVDDTPVDSNDNSGIVQMVDTSSVDDTSVDSDANNEPVQAVEDSPIAHNINSSPVQVVDNNSEESTARIRQINPV</sequence>
<feature type="region of interest" description="Disordered" evidence="1">
    <location>
        <begin position="283"/>
        <end position="347"/>
    </location>
</feature>
<feature type="compositionally biased region" description="Polar residues" evidence="1">
    <location>
        <begin position="238"/>
        <end position="247"/>
    </location>
</feature>
<dbReference type="EMBL" id="KV440980">
    <property type="protein sequence ID" value="OAD73644.1"/>
    <property type="molecule type" value="Genomic_DNA"/>
</dbReference>
<feature type="compositionally biased region" description="Low complexity" evidence="1">
    <location>
        <begin position="323"/>
        <end position="336"/>
    </location>
</feature>
<evidence type="ECO:0000256" key="2">
    <source>
        <dbReference type="SAM" id="Phobius"/>
    </source>
</evidence>
<dbReference type="GeneID" id="29003449"/>
<keyword evidence="2" id="KW-1133">Transmembrane helix</keyword>
<dbReference type="Proteomes" id="UP000077315">
    <property type="component" value="Unassembled WGS sequence"/>
</dbReference>
<evidence type="ECO:0000256" key="1">
    <source>
        <dbReference type="SAM" id="MobiDB-lite"/>
    </source>
</evidence>
<accession>A0A167MR70</accession>
<dbReference type="InParanoid" id="A0A167MR70"/>
<keyword evidence="2" id="KW-0812">Transmembrane</keyword>
<feature type="region of interest" description="Disordered" evidence="1">
    <location>
        <begin position="226"/>
        <end position="267"/>
    </location>
</feature>
<organism evidence="3 4">
    <name type="scientific">Phycomyces blakesleeanus (strain ATCC 8743b / DSM 1359 / FGSC 10004 / NBRC 33097 / NRRL 1555)</name>
    <dbReference type="NCBI Taxonomy" id="763407"/>
    <lineage>
        <taxon>Eukaryota</taxon>
        <taxon>Fungi</taxon>
        <taxon>Fungi incertae sedis</taxon>
        <taxon>Mucoromycota</taxon>
        <taxon>Mucoromycotina</taxon>
        <taxon>Mucoromycetes</taxon>
        <taxon>Mucorales</taxon>
        <taxon>Phycomycetaceae</taxon>
        <taxon>Phycomyces</taxon>
    </lineage>
</organism>
<keyword evidence="4" id="KW-1185">Reference proteome</keyword>
<reference evidence="4" key="1">
    <citation type="submission" date="2015-06" db="EMBL/GenBank/DDBJ databases">
        <title>Expansion of signal transduction pathways in fungi by whole-genome duplication.</title>
        <authorList>
            <consortium name="DOE Joint Genome Institute"/>
            <person name="Corrochano L.M."/>
            <person name="Kuo A."/>
            <person name="Marcet-Houben M."/>
            <person name="Polaino S."/>
            <person name="Salamov A."/>
            <person name="Villalobos J.M."/>
            <person name="Alvarez M.I."/>
            <person name="Avalos J."/>
            <person name="Benito E.P."/>
            <person name="Benoit I."/>
            <person name="Burger G."/>
            <person name="Camino L.P."/>
            <person name="Canovas D."/>
            <person name="Cerda-Olmedo E."/>
            <person name="Cheng J.-F."/>
            <person name="Dominguez A."/>
            <person name="Elias M."/>
            <person name="Eslava A.P."/>
            <person name="Glaser F."/>
            <person name="Grimwood J."/>
            <person name="Gutierrez G."/>
            <person name="Heitman J."/>
            <person name="Henrissat B."/>
            <person name="Iturriaga E.A."/>
            <person name="Lang B.F."/>
            <person name="Lavin J.L."/>
            <person name="Lee S."/>
            <person name="Li W."/>
            <person name="Lindquist E."/>
            <person name="Lopez-Garcia S."/>
            <person name="Luque E.M."/>
            <person name="Marcos A.T."/>
            <person name="Martin J."/>
            <person name="McCluskey K."/>
            <person name="Medina H.R."/>
            <person name="Miralles-Duran A."/>
            <person name="Miyazaki A."/>
            <person name="Munoz-Torres E."/>
            <person name="Oguiza J.A."/>
            <person name="Ohm R."/>
            <person name="Olmedo M."/>
            <person name="Orejas M."/>
            <person name="Ortiz-Castellanos L."/>
            <person name="Pisabarro A.G."/>
            <person name="Rodriguez-Romero J."/>
            <person name="Ruiz-Herrera J."/>
            <person name="Ruiz-Vazquez R."/>
            <person name="Sanz C."/>
            <person name="Schackwitz W."/>
            <person name="Schmutz J."/>
            <person name="Shahriari M."/>
            <person name="Shelest E."/>
            <person name="Silva-Franco F."/>
            <person name="Soanes D."/>
            <person name="Syed K."/>
            <person name="Tagua V.G."/>
            <person name="Talbot N.J."/>
            <person name="Thon M."/>
            <person name="De vries R.P."/>
            <person name="Wiebenga A."/>
            <person name="Yadav J.S."/>
            <person name="Braun E.L."/>
            <person name="Baker S."/>
            <person name="Garre V."/>
            <person name="Horwitz B."/>
            <person name="Torres-Martinez S."/>
            <person name="Idnurm A."/>
            <person name="Herrera-Estrella A."/>
            <person name="Gabaldon T."/>
            <person name="Grigoriev I.V."/>
        </authorList>
    </citation>
    <scope>NUCLEOTIDE SEQUENCE [LARGE SCALE GENOMIC DNA]</scope>
    <source>
        <strain evidence="4">NRRL 1555(-)</strain>
    </source>
</reference>